<keyword evidence="1" id="KW-0001">2Fe-2S</keyword>
<feature type="non-terminal residue" evidence="6">
    <location>
        <position position="66"/>
    </location>
</feature>
<accession>A0A382EC34</accession>
<evidence type="ECO:0000259" key="5">
    <source>
        <dbReference type="PROSITE" id="PS51296"/>
    </source>
</evidence>
<protein>
    <recommendedName>
        <fullName evidence="5">Rieske domain-containing protein</fullName>
    </recommendedName>
</protein>
<dbReference type="GO" id="GO:0051537">
    <property type="term" value="F:2 iron, 2 sulfur cluster binding"/>
    <property type="evidence" value="ECO:0007669"/>
    <property type="project" value="UniProtKB-KW"/>
</dbReference>
<dbReference type="PROSITE" id="PS51296">
    <property type="entry name" value="RIESKE"/>
    <property type="match status" value="1"/>
</dbReference>
<keyword evidence="2" id="KW-0479">Metal-binding</keyword>
<dbReference type="GO" id="GO:0046872">
    <property type="term" value="F:metal ion binding"/>
    <property type="evidence" value="ECO:0007669"/>
    <property type="project" value="UniProtKB-KW"/>
</dbReference>
<evidence type="ECO:0000256" key="2">
    <source>
        <dbReference type="ARBA" id="ARBA00022723"/>
    </source>
</evidence>
<feature type="domain" description="Rieske" evidence="5">
    <location>
        <begin position="27"/>
        <end position="66"/>
    </location>
</feature>
<evidence type="ECO:0000256" key="1">
    <source>
        <dbReference type="ARBA" id="ARBA00022714"/>
    </source>
</evidence>
<dbReference type="SUPFAM" id="SSF50022">
    <property type="entry name" value="ISP domain"/>
    <property type="match status" value="1"/>
</dbReference>
<gene>
    <name evidence="6" type="ORF">METZ01_LOCUS200367</name>
</gene>
<reference evidence="6" key="1">
    <citation type="submission" date="2018-05" db="EMBL/GenBank/DDBJ databases">
        <authorList>
            <person name="Lanie J.A."/>
            <person name="Ng W.-L."/>
            <person name="Kazmierczak K.M."/>
            <person name="Andrzejewski T.M."/>
            <person name="Davidsen T.M."/>
            <person name="Wayne K.J."/>
            <person name="Tettelin H."/>
            <person name="Glass J.I."/>
            <person name="Rusch D."/>
            <person name="Podicherti R."/>
            <person name="Tsui H.-C.T."/>
            <person name="Winkler M.E."/>
        </authorList>
    </citation>
    <scope>NUCLEOTIDE SEQUENCE</scope>
</reference>
<keyword evidence="4" id="KW-0411">Iron-sulfur</keyword>
<dbReference type="InterPro" id="IPR017941">
    <property type="entry name" value="Rieske_2Fe-2S"/>
</dbReference>
<evidence type="ECO:0000256" key="3">
    <source>
        <dbReference type="ARBA" id="ARBA00023004"/>
    </source>
</evidence>
<keyword evidence="3" id="KW-0408">Iron</keyword>
<name>A0A382EC34_9ZZZZ</name>
<organism evidence="6">
    <name type="scientific">marine metagenome</name>
    <dbReference type="NCBI Taxonomy" id="408172"/>
    <lineage>
        <taxon>unclassified sequences</taxon>
        <taxon>metagenomes</taxon>
        <taxon>ecological metagenomes</taxon>
    </lineage>
</organism>
<evidence type="ECO:0000256" key="4">
    <source>
        <dbReference type="ARBA" id="ARBA00023014"/>
    </source>
</evidence>
<dbReference type="AlphaFoldDB" id="A0A382EC34"/>
<dbReference type="EMBL" id="UINC01043453">
    <property type="protein sequence ID" value="SVB47513.1"/>
    <property type="molecule type" value="Genomic_DNA"/>
</dbReference>
<evidence type="ECO:0000313" key="6">
    <source>
        <dbReference type="EMBL" id="SVB47513.1"/>
    </source>
</evidence>
<proteinExistence type="predicted"/>
<dbReference type="Gene3D" id="2.102.10.10">
    <property type="entry name" value="Rieske [2Fe-2S] iron-sulphur domain"/>
    <property type="match status" value="1"/>
</dbReference>
<sequence>MLTAEENELFTKVGPKTPVGKLMRWYWHPIAAAIELDENPVKRVKLLGESLVLYRDRSGKLGLIGD</sequence>
<dbReference type="InterPro" id="IPR036922">
    <property type="entry name" value="Rieske_2Fe-2S_sf"/>
</dbReference>